<dbReference type="EMBL" id="CACVAV010000444">
    <property type="protein sequence ID" value="CAA6827294.1"/>
    <property type="molecule type" value="Genomic_DNA"/>
</dbReference>
<proteinExistence type="predicted"/>
<evidence type="ECO:0000313" key="1">
    <source>
        <dbReference type="EMBL" id="CAA6827294.1"/>
    </source>
</evidence>
<dbReference type="PANTHER" id="PTHR37466">
    <property type="entry name" value="SLR1628 PROTEIN"/>
    <property type="match status" value="1"/>
</dbReference>
<gene>
    <name evidence="1" type="ORF">HELGO_WM66854</name>
</gene>
<dbReference type="AlphaFoldDB" id="A0A6S6U6K9"/>
<dbReference type="Gene3D" id="3.30.56.110">
    <property type="entry name" value="Protein of unknown function DUF2237"/>
    <property type="match status" value="1"/>
</dbReference>
<evidence type="ECO:0008006" key="2">
    <source>
        <dbReference type="Google" id="ProtNLM"/>
    </source>
</evidence>
<reference evidence="1" key="1">
    <citation type="submission" date="2020-01" db="EMBL/GenBank/DDBJ databases">
        <authorList>
            <person name="Meier V. D."/>
            <person name="Meier V D."/>
        </authorList>
    </citation>
    <scope>NUCLEOTIDE SEQUENCE</scope>
    <source>
        <strain evidence="1">HLG_WM_MAG_08</strain>
    </source>
</reference>
<name>A0A6S6U6K9_9GAMM</name>
<dbReference type="InterPro" id="IPR018714">
    <property type="entry name" value="DUF2237"/>
</dbReference>
<dbReference type="Pfam" id="PF09996">
    <property type="entry name" value="DUF2237"/>
    <property type="match status" value="1"/>
</dbReference>
<dbReference type="PANTHER" id="PTHR37466:SF1">
    <property type="entry name" value="SLR1628 PROTEIN"/>
    <property type="match status" value="1"/>
</dbReference>
<accession>A0A6S6U6K9</accession>
<sequence>CFDPMTGFFRDGSCRTDKQDLGSHVICAQVTEEFLRFSWAQGNDLVTPRPQLGFPGLKAGDCWCVCALRWLEAEIAGCAPPIKLESTHQRALSFMSQELLMQYALDEI</sequence>
<organism evidence="1">
    <name type="scientific">uncultured Thiotrichaceae bacterium</name>
    <dbReference type="NCBI Taxonomy" id="298394"/>
    <lineage>
        <taxon>Bacteria</taxon>
        <taxon>Pseudomonadati</taxon>
        <taxon>Pseudomonadota</taxon>
        <taxon>Gammaproteobacteria</taxon>
        <taxon>Thiotrichales</taxon>
        <taxon>Thiotrichaceae</taxon>
        <taxon>environmental samples</taxon>
    </lineage>
</organism>
<feature type="non-terminal residue" evidence="1">
    <location>
        <position position="1"/>
    </location>
</feature>
<protein>
    <recommendedName>
        <fullName evidence="2">DUF2237 domain-containing protein</fullName>
    </recommendedName>
</protein>